<dbReference type="AlphaFoldDB" id="A0A975GC00"/>
<dbReference type="KEGG" id="saqt:GJV85_02885"/>
<dbReference type="RefSeq" id="WP_207562376.1">
    <property type="nucleotide sequence ID" value="NZ_CP046072.1"/>
</dbReference>
<protein>
    <submittedName>
        <fullName evidence="1">Uncharacterized protein</fullName>
    </submittedName>
</protein>
<reference evidence="1" key="1">
    <citation type="submission" date="2019-11" db="EMBL/GenBank/DDBJ databases">
        <authorList>
            <person name="Kojima H."/>
        </authorList>
    </citation>
    <scope>NUCLEOTIDE SEQUENCE</scope>
    <source>
        <strain evidence="1">H1576</strain>
    </source>
</reference>
<sequence>MLDAHKETLEAVVGIIDNVGVNPDVQIDYYIPEVLMTVENRNVSDDPYIQFTYEANGQRPQVQYMPLKGPNLEKEPQDLANLITFSIAQFTEEIDSTFYGAQ</sequence>
<organism evidence="1 2">
    <name type="scientific">Sulfurimonas aquatica</name>
    <dbReference type="NCBI Taxonomy" id="2672570"/>
    <lineage>
        <taxon>Bacteria</taxon>
        <taxon>Pseudomonadati</taxon>
        <taxon>Campylobacterota</taxon>
        <taxon>Epsilonproteobacteria</taxon>
        <taxon>Campylobacterales</taxon>
        <taxon>Sulfurimonadaceae</taxon>
        <taxon>Sulfurimonas</taxon>
    </lineage>
</organism>
<keyword evidence="2" id="KW-1185">Reference proteome</keyword>
<name>A0A975GC00_9BACT</name>
<accession>A0A975GC00</accession>
<dbReference type="EMBL" id="CP046072">
    <property type="protein sequence ID" value="QSZ41105.1"/>
    <property type="molecule type" value="Genomic_DNA"/>
</dbReference>
<proteinExistence type="predicted"/>
<evidence type="ECO:0000313" key="2">
    <source>
        <dbReference type="Proteomes" id="UP000671852"/>
    </source>
</evidence>
<reference evidence="1" key="2">
    <citation type="submission" date="2021-04" db="EMBL/GenBank/DDBJ databases">
        <title>Isolation and characterization of a novel species of the genus Sulfurimonas.</title>
        <authorList>
            <person name="Fukui M."/>
        </authorList>
    </citation>
    <scope>NUCLEOTIDE SEQUENCE</scope>
    <source>
        <strain evidence="1">H1576</strain>
    </source>
</reference>
<dbReference type="Proteomes" id="UP000671852">
    <property type="component" value="Chromosome"/>
</dbReference>
<gene>
    <name evidence="1" type="ORF">GJV85_02885</name>
</gene>
<evidence type="ECO:0000313" key="1">
    <source>
        <dbReference type="EMBL" id="QSZ41105.1"/>
    </source>
</evidence>